<keyword evidence="2" id="KW-1185">Reference proteome</keyword>
<dbReference type="PANTHER" id="PTHR38226">
    <property type="entry name" value="(WILD MALAYSIAN BANANA) HYPOTHETICAL PROTEIN"/>
    <property type="match status" value="1"/>
</dbReference>
<feature type="domain" description="DUF7392" evidence="1">
    <location>
        <begin position="123"/>
        <end position="236"/>
    </location>
</feature>
<dbReference type="PANTHER" id="PTHR38226:SF3">
    <property type="entry name" value="(WILD MALAYSIAN BANANA) HYPOTHETICAL PROTEIN"/>
    <property type="match status" value="1"/>
</dbReference>
<dbReference type="InterPro" id="IPR055816">
    <property type="entry name" value="DUF7392"/>
</dbReference>
<protein>
    <submittedName>
        <fullName evidence="3">Uncharacterized protein LOC107028188</fullName>
    </submittedName>
</protein>
<evidence type="ECO:0000259" key="1">
    <source>
        <dbReference type="Pfam" id="PF24118"/>
    </source>
</evidence>
<accession>A0ABM1HFA0</accession>
<gene>
    <name evidence="3" type="primary">LOC107028188</name>
</gene>
<sequence>MNSSTICTNALNRRGKARNKVKSRKSMTCFFPYNSRNLDTSFFIFRPTIVIVDDVVEAIKHFSFSTQNLGCVQSAIFRSIHGNMIVWYGAWIKRCIENKDSLATTLVSMLTSVSSIAILLEYGFFDAYAGESKDHSPAGKFYTGNIVSMNSASFSHHDMPIEDFTYACLAIFKDRFHNMNGAVSGVCFKSQQLSKVAAVFVWKSLQCCYNYILNQDSRSVLPYFDGFSLDLKYDVFKVVYVSGDSALNFHIFPPHKMLEDKQGLHKDY</sequence>
<evidence type="ECO:0000313" key="3">
    <source>
        <dbReference type="RefSeq" id="XP_015084717.1"/>
    </source>
</evidence>
<dbReference type="Proteomes" id="UP000694930">
    <property type="component" value="Chromosome 8"/>
</dbReference>
<reference evidence="2" key="1">
    <citation type="journal article" date="2014" name="Nat. Genet.">
        <title>The genome of the stress-tolerant wild tomato species Solanum pennellii.</title>
        <authorList>
            <person name="Bolger A."/>
            <person name="Scossa F."/>
            <person name="Bolger M.E."/>
            <person name="Lanz C."/>
            <person name="Maumus F."/>
            <person name="Tohge T."/>
            <person name="Quesneville H."/>
            <person name="Alseekh S."/>
            <person name="Sorensen I."/>
            <person name="Lichtenstein G."/>
            <person name="Fich E.A."/>
            <person name="Conte M."/>
            <person name="Keller H."/>
            <person name="Schneeberger K."/>
            <person name="Schwacke R."/>
            <person name="Ofner I."/>
            <person name="Vrebalov J."/>
            <person name="Xu Y."/>
            <person name="Osorio S."/>
            <person name="Aflitos S.A."/>
            <person name="Schijlen E."/>
            <person name="Jimenez-Gomez J.M."/>
            <person name="Ryngajllo M."/>
            <person name="Kimura S."/>
            <person name="Kumar R."/>
            <person name="Koenig D."/>
            <person name="Headland L.R."/>
            <person name="Maloof J.N."/>
            <person name="Sinha N."/>
            <person name="van Ham R.C."/>
            <person name="Lankhorst R.K."/>
            <person name="Mao L."/>
            <person name="Vogel A."/>
            <person name="Arsova B."/>
            <person name="Panstruga R."/>
            <person name="Fei Z."/>
            <person name="Rose J.K."/>
            <person name="Zamir D."/>
            <person name="Carrari F."/>
            <person name="Giovannoni J.J."/>
            <person name="Weigel D."/>
            <person name="Usadel B."/>
            <person name="Fernie A.R."/>
        </authorList>
    </citation>
    <scope>NUCLEOTIDE SEQUENCE [LARGE SCALE GENOMIC DNA]</scope>
    <source>
        <strain evidence="2">cv. LA0716</strain>
    </source>
</reference>
<proteinExistence type="predicted"/>
<reference evidence="3" key="2">
    <citation type="submission" date="2025-08" db="UniProtKB">
        <authorList>
            <consortium name="RefSeq"/>
        </authorList>
    </citation>
    <scope>IDENTIFICATION</scope>
</reference>
<dbReference type="GeneID" id="107028188"/>
<organism evidence="2 3">
    <name type="scientific">Solanum pennellii</name>
    <name type="common">Tomato</name>
    <name type="synonym">Lycopersicon pennellii</name>
    <dbReference type="NCBI Taxonomy" id="28526"/>
    <lineage>
        <taxon>Eukaryota</taxon>
        <taxon>Viridiplantae</taxon>
        <taxon>Streptophyta</taxon>
        <taxon>Embryophyta</taxon>
        <taxon>Tracheophyta</taxon>
        <taxon>Spermatophyta</taxon>
        <taxon>Magnoliopsida</taxon>
        <taxon>eudicotyledons</taxon>
        <taxon>Gunneridae</taxon>
        <taxon>Pentapetalae</taxon>
        <taxon>asterids</taxon>
        <taxon>lamiids</taxon>
        <taxon>Solanales</taxon>
        <taxon>Solanaceae</taxon>
        <taxon>Solanoideae</taxon>
        <taxon>Solaneae</taxon>
        <taxon>Solanum</taxon>
        <taxon>Solanum subgen. Lycopersicon</taxon>
    </lineage>
</organism>
<name>A0ABM1HFA0_SOLPN</name>
<evidence type="ECO:0000313" key="2">
    <source>
        <dbReference type="Proteomes" id="UP000694930"/>
    </source>
</evidence>
<dbReference type="RefSeq" id="XP_015084717.1">
    <property type="nucleotide sequence ID" value="XM_015229231.2"/>
</dbReference>
<dbReference type="Pfam" id="PF24118">
    <property type="entry name" value="DUF7392"/>
    <property type="match status" value="1"/>
</dbReference>